<evidence type="ECO:0000313" key="2">
    <source>
        <dbReference type="EMBL" id="ETS87913.1"/>
    </source>
</evidence>
<dbReference type="STRING" id="1229662.W3XPC8"/>
<evidence type="ECO:0000256" key="1">
    <source>
        <dbReference type="SAM" id="MobiDB-lite"/>
    </source>
</evidence>
<dbReference type="HOGENOM" id="CLU_692804_0_0_1"/>
<dbReference type="GeneID" id="19266754"/>
<dbReference type="eggNOG" id="ENOG502SNQW">
    <property type="taxonomic scope" value="Eukaryota"/>
</dbReference>
<feature type="region of interest" description="Disordered" evidence="1">
    <location>
        <begin position="257"/>
        <end position="276"/>
    </location>
</feature>
<dbReference type="RefSeq" id="XP_007828513.1">
    <property type="nucleotide sequence ID" value="XM_007830322.1"/>
</dbReference>
<dbReference type="OrthoDB" id="5417628at2759"/>
<feature type="region of interest" description="Disordered" evidence="1">
    <location>
        <begin position="350"/>
        <end position="398"/>
    </location>
</feature>
<protein>
    <submittedName>
        <fullName evidence="2">Uncharacterized protein</fullName>
    </submittedName>
</protein>
<keyword evidence="3" id="KW-1185">Reference proteome</keyword>
<name>W3XPC8_PESFW</name>
<gene>
    <name evidence="2" type="ORF">PFICI_01741</name>
</gene>
<organism evidence="2 3">
    <name type="scientific">Pestalotiopsis fici (strain W106-1 / CGMCC3.15140)</name>
    <dbReference type="NCBI Taxonomy" id="1229662"/>
    <lineage>
        <taxon>Eukaryota</taxon>
        <taxon>Fungi</taxon>
        <taxon>Dikarya</taxon>
        <taxon>Ascomycota</taxon>
        <taxon>Pezizomycotina</taxon>
        <taxon>Sordariomycetes</taxon>
        <taxon>Xylariomycetidae</taxon>
        <taxon>Amphisphaeriales</taxon>
        <taxon>Sporocadaceae</taxon>
        <taxon>Pestalotiopsis</taxon>
    </lineage>
</organism>
<dbReference type="KEGG" id="pfy:PFICI_01741"/>
<proteinExistence type="predicted"/>
<accession>W3XPC8</accession>
<sequence>MRYEDWDVLLFPKDSKVPIKEFKTQCHVVHDSDFAYTHGSYGLPTMTCFIPGLDCGKSFSISLHSWSELQTSNFTKTNFNNHAQLVVFEARIFIDGRLVASAPFKRDTAWPQLISFGFDFNRYGELENLKFPSFRSELLRQDYWSPADEMGRIKIIISEGFPRDSVTIPIERVKNLVAFSFQHAPIDILEASGIAWPNPSMWRRGPMNPTMPVPTEFSADGCDSHVHSPRRRSTQVSHASRNNASISFLGSMPNTQAFLQNPPYGGRPNAGDPTSLSDIDWASGSLVSSGFATTLTSSLLNQPMPAPCKSNTSSSPPSSRTFSGVFSSRSGSNSDDLGINLASVNPAATLINNNESSGEKVVKRSRHATPASTGAPEEEEPRRSTPRVRIGFGENMAS</sequence>
<dbReference type="EMBL" id="KI912109">
    <property type="protein sequence ID" value="ETS87913.1"/>
    <property type="molecule type" value="Genomic_DNA"/>
</dbReference>
<dbReference type="InParanoid" id="W3XPC8"/>
<dbReference type="Proteomes" id="UP000030651">
    <property type="component" value="Unassembled WGS sequence"/>
</dbReference>
<feature type="region of interest" description="Disordered" evidence="1">
    <location>
        <begin position="303"/>
        <end position="334"/>
    </location>
</feature>
<evidence type="ECO:0000313" key="3">
    <source>
        <dbReference type="Proteomes" id="UP000030651"/>
    </source>
</evidence>
<reference evidence="3" key="1">
    <citation type="journal article" date="2015" name="BMC Genomics">
        <title>Genomic and transcriptomic analysis of the endophytic fungus Pestalotiopsis fici reveals its lifestyle and high potential for synthesis of natural products.</title>
        <authorList>
            <person name="Wang X."/>
            <person name="Zhang X."/>
            <person name="Liu L."/>
            <person name="Xiang M."/>
            <person name="Wang W."/>
            <person name="Sun X."/>
            <person name="Che Y."/>
            <person name="Guo L."/>
            <person name="Liu G."/>
            <person name="Guo L."/>
            <person name="Wang C."/>
            <person name="Yin W.B."/>
            <person name="Stadler M."/>
            <person name="Zhang X."/>
            <person name="Liu X."/>
        </authorList>
    </citation>
    <scope>NUCLEOTIDE SEQUENCE [LARGE SCALE GENOMIC DNA]</scope>
    <source>
        <strain evidence="3">W106-1 / CGMCC3.15140</strain>
    </source>
</reference>
<feature type="compositionally biased region" description="Low complexity" evidence="1">
    <location>
        <begin position="310"/>
        <end position="334"/>
    </location>
</feature>
<dbReference type="AlphaFoldDB" id="W3XPC8"/>